<reference evidence="3" key="1">
    <citation type="submission" date="2022-11" db="UniProtKB">
        <authorList>
            <consortium name="WormBaseParasite"/>
        </authorList>
    </citation>
    <scope>IDENTIFICATION</scope>
</reference>
<keyword evidence="1" id="KW-0472">Membrane</keyword>
<dbReference type="WBParaSite" id="PSAMB.scaffold7345size7800.g29989.t1">
    <property type="protein sequence ID" value="PSAMB.scaffold7345size7800.g29989.t1"/>
    <property type="gene ID" value="PSAMB.scaffold7345size7800.g29989"/>
</dbReference>
<keyword evidence="2" id="KW-1185">Reference proteome</keyword>
<sequence length="232" mass="24366">MQPSNAIKYVQWVSIQSCCTDGDDTLCVVADGRECPAQQCAAATTAATRSLGGAGHASSAVYGGDGSGGGGASGWGTAEWTLTIGVPLLVALCILRALLRRHPAMASCRSSLVPRCLSDRCRSSTIRYDRRNQRVVGLSTALRDASTLTSIELDASSLNNTAPTHVTVLDQSTIVSHLHMMAGQPASCADPGYATFLTSLIEDANRTEEPEELKNIIAKAVIAYPRTSSPVI</sequence>
<organism evidence="2 3">
    <name type="scientific">Plectus sambesii</name>
    <dbReference type="NCBI Taxonomy" id="2011161"/>
    <lineage>
        <taxon>Eukaryota</taxon>
        <taxon>Metazoa</taxon>
        <taxon>Ecdysozoa</taxon>
        <taxon>Nematoda</taxon>
        <taxon>Chromadorea</taxon>
        <taxon>Plectida</taxon>
        <taxon>Plectina</taxon>
        <taxon>Plectoidea</taxon>
        <taxon>Plectidae</taxon>
        <taxon>Plectus</taxon>
    </lineage>
</organism>
<evidence type="ECO:0000256" key="1">
    <source>
        <dbReference type="SAM" id="Phobius"/>
    </source>
</evidence>
<dbReference type="AlphaFoldDB" id="A0A914XBZ2"/>
<feature type="transmembrane region" description="Helical" evidence="1">
    <location>
        <begin position="80"/>
        <end position="99"/>
    </location>
</feature>
<protein>
    <submittedName>
        <fullName evidence="3">Uncharacterized protein</fullName>
    </submittedName>
</protein>
<evidence type="ECO:0000313" key="2">
    <source>
        <dbReference type="Proteomes" id="UP000887566"/>
    </source>
</evidence>
<keyword evidence="1" id="KW-1133">Transmembrane helix</keyword>
<name>A0A914XBZ2_9BILA</name>
<evidence type="ECO:0000313" key="3">
    <source>
        <dbReference type="WBParaSite" id="PSAMB.scaffold7345size7800.g29989.t1"/>
    </source>
</evidence>
<accession>A0A914XBZ2</accession>
<dbReference type="Proteomes" id="UP000887566">
    <property type="component" value="Unplaced"/>
</dbReference>
<proteinExistence type="predicted"/>
<keyword evidence="1" id="KW-0812">Transmembrane</keyword>